<evidence type="ECO:0000313" key="1">
    <source>
        <dbReference type="EMBL" id="MBW97808.1"/>
    </source>
</evidence>
<organism evidence="1">
    <name type="scientific">Rhizophora mucronata</name>
    <name type="common">Asiatic mangrove</name>
    <dbReference type="NCBI Taxonomy" id="61149"/>
    <lineage>
        <taxon>Eukaryota</taxon>
        <taxon>Viridiplantae</taxon>
        <taxon>Streptophyta</taxon>
        <taxon>Embryophyta</taxon>
        <taxon>Tracheophyta</taxon>
        <taxon>Spermatophyta</taxon>
        <taxon>Magnoliopsida</taxon>
        <taxon>eudicotyledons</taxon>
        <taxon>Gunneridae</taxon>
        <taxon>Pentapetalae</taxon>
        <taxon>rosids</taxon>
        <taxon>fabids</taxon>
        <taxon>Malpighiales</taxon>
        <taxon>Rhizophoraceae</taxon>
        <taxon>Rhizophora</taxon>
    </lineage>
</organism>
<sequence>MKKDCASKIDISVAAFNMGSTISDSKRAAPRSRSMKLGVPQSDFLHFKLSRRCTIFFGFFPLIT</sequence>
<name>A0A2P2JWF4_RHIMU</name>
<accession>A0A2P2JWF4</accession>
<dbReference type="EMBL" id="GGEC01017325">
    <property type="protein sequence ID" value="MBW97808.1"/>
    <property type="molecule type" value="Transcribed_RNA"/>
</dbReference>
<protein>
    <submittedName>
        <fullName evidence="1">Uncharacterized protein</fullName>
    </submittedName>
</protein>
<proteinExistence type="predicted"/>
<dbReference type="AlphaFoldDB" id="A0A2P2JWF4"/>
<reference evidence="1" key="1">
    <citation type="submission" date="2018-02" db="EMBL/GenBank/DDBJ databases">
        <title>Rhizophora mucronata_Transcriptome.</title>
        <authorList>
            <person name="Meera S.P."/>
            <person name="Sreeshan A."/>
            <person name="Augustine A."/>
        </authorList>
    </citation>
    <scope>NUCLEOTIDE SEQUENCE</scope>
    <source>
        <tissue evidence="1">Leaf</tissue>
    </source>
</reference>